<keyword evidence="3" id="KW-1185">Reference proteome</keyword>
<dbReference type="Proteomes" id="UP000028073">
    <property type="component" value="Unassembled WGS sequence"/>
</dbReference>
<comment type="caution">
    <text evidence="2">The sequence shown here is derived from an EMBL/GenBank/DDBJ whole genome shotgun (WGS) entry which is preliminary data.</text>
</comment>
<evidence type="ECO:0000313" key="2">
    <source>
        <dbReference type="EMBL" id="KEQ18207.1"/>
    </source>
</evidence>
<dbReference type="EMBL" id="JOKH01000002">
    <property type="protein sequence ID" value="KEQ18207.1"/>
    <property type="molecule type" value="Genomic_DNA"/>
</dbReference>
<protein>
    <submittedName>
        <fullName evidence="2">Uncharacterized protein</fullName>
    </submittedName>
</protein>
<feature type="compositionally biased region" description="Basic and acidic residues" evidence="1">
    <location>
        <begin position="420"/>
        <end position="430"/>
    </location>
</feature>
<sequence>MTALAFPTLKIDHISYQINGTEVSPEGIPEGSSYLAQFSFQEVVLFTLFFSEDDLISEIVVGNQQEIPDPLLYTQLVCDHLSLAYGHKLNPDLSVKAIATKESLSGAFTQENWTTDTTLSLPVVLFRFDIHEKGDGGYYLIIREISGYAIEEYWTQPVTSPSRTKHFNTDKELLCIEYSFPFIDQDEALDFSTLYREYTPIGEKTLLSHITDTGYIFPVLDDPSLVEQASPWLTLAIYRNFDGEGENLREEELEFKEHYLTQWANINKEIECEELMQQQAVESANIYGVPEEARKIVIQAYWRDLHKRRHLLSPAAANGSDILTLFAPDEEKTSWTPLEAGQSIQQSCSANLEGKILYYTSTIYDDQNRVLKKRYFHQPDEKQLFMEDTYHIDEEGRLVDISRESVVDQSQTRHHQMQRRHYEGLESIIK</sequence>
<name>A0A081NID4_9GAMM</name>
<evidence type="ECO:0000313" key="3">
    <source>
        <dbReference type="Proteomes" id="UP000028073"/>
    </source>
</evidence>
<reference evidence="2 3" key="1">
    <citation type="submission" date="2014-06" db="EMBL/GenBank/DDBJ databases">
        <title>Whole Genome Sequences of Three Symbiotic Endozoicomonas Bacteria.</title>
        <authorList>
            <person name="Neave M.J."/>
            <person name="Apprill A."/>
            <person name="Voolstra C.R."/>
        </authorList>
    </citation>
    <scope>NUCLEOTIDE SEQUENCE [LARGE SCALE GENOMIC DNA]</scope>
    <source>
        <strain evidence="2 3">DSM 25634</strain>
    </source>
</reference>
<feature type="region of interest" description="Disordered" evidence="1">
    <location>
        <begin position="407"/>
        <end position="430"/>
    </location>
</feature>
<organism evidence="2 3">
    <name type="scientific">Endozoicomonas numazuensis</name>
    <dbReference type="NCBI Taxonomy" id="1137799"/>
    <lineage>
        <taxon>Bacteria</taxon>
        <taxon>Pseudomonadati</taxon>
        <taxon>Pseudomonadota</taxon>
        <taxon>Gammaproteobacteria</taxon>
        <taxon>Oceanospirillales</taxon>
        <taxon>Endozoicomonadaceae</taxon>
        <taxon>Endozoicomonas</taxon>
    </lineage>
</organism>
<dbReference type="RefSeq" id="WP_034835340.1">
    <property type="nucleotide sequence ID" value="NZ_JOKH01000002.1"/>
</dbReference>
<accession>A0A081NID4</accession>
<dbReference type="AlphaFoldDB" id="A0A081NID4"/>
<dbReference type="eggNOG" id="ENOG502ZWKW">
    <property type="taxonomic scope" value="Bacteria"/>
</dbReference>
<proteinExistence type="predicted"/>
<evidence type="ECO:0000256" key="1">
    <source>
        <dbReference type="SAM" id="MobiDB-lite"/>
    </source>
</evidence>
<gene>
    <name evidence="2" type="ORF">GZ78_11755</name>
</gene>